<keyword evidence="3 6" id="KW-0687">Ribonucleoprotein</keyword>
<dbReference type="InterPro" id="IPR005324">
    <property type="entry name" value="Ribosomal_uS5_C"/>
</dbReference>
<reference evidence="10" key="1">
    <citation type="submission" date="2021-05" db="EMBL/GenBank/DDBJ databases">
        <title>A free-living protist that lacks canonical eukaryotic 1 DNA replication and segregation systems.</title>
        <authorList>
            <person name="Salas-Leiva D.E."/>
            <person name="Tromer E.C."/>
            <person name="Curtis B.A."/>
            <person name="Jerlstrom-Hultqvist J."/>
            <person name="Kolisko M."/>
            <person name="Yi Z."/>
            <person name="Salas-Leiva J.S."/>
            <person name="Gallot-Lavallee L."/>
            <person name="Kops G.J.P.L."/>
            <person name="Archibald J.M."/>
            <person name="Simpson A.G.B."/>
            <person name="Roger A.J."/>
        </authorList>
    </citation>
    <scope>NUCLEOTIDE SEQUENCE</scope>
    <source>
        <strain evidence="10">BICM</strain>
    </source>
</reference>
<evidence type="ECO:0000256" key="7">
    <source>
        <dbReference type="RuleBase" id="RU003823"/>
    </source>
</evidence>
<evidence type="ECO:0000256" key="8">
    <source>
        <dbReference type="SAM" id="MobiDB-lite"/>
    </source>
</evidence>
<feature type="region of interest" description="Disordered" evidence="8">
    <location>
        <begin position="1"/>
        <end position="44"/>
    </location>
</feature>
<dbReference type="PROSITE" id="PS50881">
    <property type="entry name" value="S5_DSRBD"/>
    <property type="match status" value="1"/>
</dbReference>
<evidence type="ECO:0000256" key="1">
    <source>
        <dbReference type="ARBA" id="ARBA00008945"/>
    </source>
</evidence>
<evidence type="ECO:0000313" key="11">
    <source>
        <dbReference type="Proteomes" id="UP000717585"/>
    </source>
</evidence>
<proteinExistence type="inferred from homology"/>
<dbReference type="OrthoDB" id="10253125at2759"/>
<gene>
    <name evidence="10" type="ORF">J8273_7589</name>
</gene>
<dbReference type="EMBL" id="JAHDYR010000056">
    <property type="protein sequence ID" value="KAG9391346.1"/>
    <property type="molecule type" value="Genomic_DNA"/>
</dbReference>
<evidence type="ECO:0000256" key="3">
    <source>
        <dbReference type="ARBA" id="ARBA00023274"/>
    </source>
</evidence>
<dbReference type="GO" id="GO:0022627">
    <property type="term" value="C:cytosolic small ribosomal subunit"/>
    <property type="evidence" value="ECO:0007669"/>
    <property type="project" value="TreeGrafter"/>
</dbReference>
<evidence type="ECO:0000256" key="6">
    <source>
        <dbReference type="PROSITE-ProRule" id="PRU00268"/>
    </source>
</evidence>
<dbReference type="InterPro" id="IPR020568">
    <property type="entry name" value="Ribosomal_Su5_D2-typ_SF"/>
</dbReference>
<dbReference type="InterPro" id="IPR013810">
    <property type="entry name" value="Ribosomal_uS5_N"/>
</dbReference>
<accession>A0A8J6E064</accession>
<dbReference type="FunFam" id="3.30.160.20:FF:000067">
    <property type="entry name" value="40S ribosomal protein S2"/>
    <property type="match status" value="1"/>
</dbReference>
<organism evidence="10 11">
    <name type="scientific">Carpediemonas membranifera</name>
    <dbReference type="NCBI Taxonomy" id="201153"/>
    <lineage>
        <taxon>Eukaryota</taxon>
        <taxon>Metamonada</taxon>
        <taxon>Carpediemonas-like organisms</taxon>
        <taxon>Carpediemonas</taxon>
    </lineage>
</organism>
<dbReference type="Proteomes" id="UP000717585">
    <property type="component" value="Unassembled WGS sequence"/>
</dbReference>
<keyword evidence="2 6" id="KW-0689">Ribosomal protein</keyword>
<dbReference type="PANTHER" id="PTHR13718">
    <property type="entry name" value="RIBOSOMAL S SUBUNIT"/>
    <property type="match status" value="1"/>
</dbReference>
<dbReference type="Pfam" id="PF03719">
    <property type="entry name" value="Ribosomal_S5_C"/>
    <property type="match status" value="1"/>
</dbReference>
<dbReference type="InterPro" id="IPR014721">
    <property type="entry name" value="Ribsml_uS5_D2-typ_fold_subgr"/>
</dbReference>
<comment type="similarity">
    <text evidence="1 7">Belongs to the universal ribosomal protein uS5 family.</text>
</comment>
<feature type="domain" description="S5 DRBM" evidence="9">
    <location>
        <begin position="87"/>
        <end position="150"/>
    </location>
</feature>
<dbReference type="FunFam" id="3.30.230.10:FF:000004">
    <property type="entry name" value="40S ribosomal protein S2"/>
    <property type="match status" value="1"/>
</dbReference>
<keyword evidence="11" id="KW-1185">Reference proteome</keyword>
<comment type="caution">
    <text evidence="10">The sequence shown here is derived from an EMBL/GenBank/DDBJ whole genome shotgun (WGS) entry which is preliminary data.</text>
</comment>
<dbReference type="NCBIfam" id="TIGR01020">
    <property type="entry name" value="uS5_euk_arch"/>
    <property type="match status" value="1"/>
</dbReference>
<dbReference type="Gene3D" id="3.30.160.20">
    <property type="match status" value="1"/>
</dbReference>
<evidence type="ECO:0000256" key="2">
    <source>
        <dbReference type="ARBA" id="ARBA00022980"/>
    </source>
</evidence>
<evidence type="ECO:0000259" key="9">
    <source>
        <dbReference type="PROSITE" id="PS50881"/>
    </source>
</evidence>
<dbReference type="SUPFAM" id="SSF54211">
    <property type="entry name" value="Ribosomal protein S5 domain 2-like"/>
    <property type="match status" value="1"/>
</dbReference>
<dbReference type="GO" id="GO:0003735">
    <property type="term" value="F:structural constituent of ribosome"/>
    <property type="evidence" value="ECO:0007669"/>
    <property type="project" value="UniProtKB-UniRule"/>
</dbReference>
<dbReference type="InterPro" id="IPR000851">
    <property type="entry name" value="Ribosomal_uS5"/>
</dbReference>
<evidence type="ECO:0000256" key="5">
    <source>
        <dbReference type="ARBA" id="ARBA00035407"/>
    </source>
</evidence>
<evidence type="ECO:0000256" key="4">
    <source>
        <dbReference type="ARBA" id="ARBA00035255"/>
    </source>
</evidence>
<sequence length="264" mass="28561">MKKTASSDTDIAMQSGAPASNERRPRTGFGGRRPQRGGPRKEEWIPATKLGRLVKEGKIKSLEEIFLHSMPIKEYQIVDHFFKDEPLSEEVLKVMSVQKQTTAGQRTRFKAFVVVGDHNRHMGLGIKVAKEVALAIRGAILVGKINMVPIRLGYSFGNIGGPHTVPMKVTGKAGSVRVRLCPAPRGSGIVAAPAAKKVLAFAGVQDVFVQSSGSTRTLGNFVSATFQALSKTYCYLTPDMWAATKAEVGLLEKHSAFLANSGKK</sequence>
<protein>
    <recommendedName>
        <fullName evidence="4">Small ribosomal subunit protein uS5</fullName>
    </recommendedName>
    <alternativeName>
        <fullName evidence="5">40S ribosomal protein S2</fullName>
    </alternativeName>
</protein>
<dbReference type="Pfam" id="PF00333">
    <property type="entry name" value="Ribosomal_S5"/>
    <property type="match status" value="1"/>
</dbReference>
<dbReference type="AlphaFoldDB" id="A0A8J6E064"/>
<dbReference type="GO" id="GO:0006412">
    <property type="term" value="P:translation"/>
    <property type="evidence" value="ECO:0007669"/>
    <property type="project" value="InterPro"/>
</dbReference>
<evidence type="ECO:0000313" key="10">
    <source>
        <dbReference type="EMBL" id="KAG9391346.1"/>
    </source>
</evidence>
<dbReference type="Gene3D" id="3.30.230.10">
    <property type="match status" value="1"/>
</dbReference>
<dbReference type="PANTHER" id="PTHR13718:SF4">
    <property type="entry name" value="40S RIBOSOMAL PROTEIN S2"/>
    <property type="match status" value="1"/>
</dbReference>
<dbReference type="SUPFAM" id="SSF54768">
    <property type="entry name" value="dsRNA-binding domain-like"/>
    <property type="match status" value="1"/>
</dbReference>
<dbReference type="GO" id="GO:0003723">
    <property type="term" value="F:RNA binding"/>
    <property type="evidence" value="ECO:0007669"/>
    <property type="project" value="InterPro"/>
</dbReference>
<name>A0A8J6E064_9EUKA</name>
<dbReference type="InterPro" id="IPR005711">
    <property type="entry name" value="Ribosomal_uS5_euk/arc"/>
</dbReference>